<feature type="transmembrane region" description="Helical" evidence="1">
    <location>
        <begin position="58"/>
        <end position="74"/>
    </location>
</feature>
<dbReference type="RefSeq" id="WP_344413103.1">
    <property type="nucleotide sequence ID" value="NZ_BAAANN010000002.1"/>
</dbReference>
<name>A0ABN2Q1W1_9PSEU</name>
<keyword evidence="1" id="KW-0472">Membrane</keyword>
<organism evidence="2 3">
    <name type="scientific">Amycolatopsis minnesotensis</name>
    <dbReference type="NCBI Taxonomy" id="337894"/>
    <lineage>
        <taxon>Bacteria</taxon>
        <taxon>Bacillati</taxon>
        <taxon>Actinomycetota</taxon>
        <taxon>Actinomycetes</taxon>
        <taxon>Pseudonocardiales</taxon>
        <taxon>Pseudonocardiaceae</taxon>
        <taxon>Amycolatopsis</taxon>
    </lineage>
</organism>
<feature type="transmembrane region" description="Helical" evidence="1">
    <location>
        <begin position="122"/>
        <end position="145"/>
    </location>
</feature>
<dbReference type="EMBL" id="BAAANN010000002">
    <property type="protein sequence ID" value="GAA1941593.1"/>
    <property type="molecule type" value="Genomic_DNA"/>
</dbReference>
<protein>
    <submittedName>
        <fullName evidence="2">Uncharacterized protein</fullName>
    </submittedName>
</protein>
<keyword evidence="1" id="KW-1133">Transmembrane helix</keyword>
<evidence type="ECO:0000313" key="2">
    <source>
        <dbReference type="EMBL" id="GAA1941593.1"/>
    </source>
</evidence>
<accession>A0ABN2Q1W1</accession>
<sequence>MDPRYRELPPAFAYRFRSSVVLIGVALCVGALLLYGLLQFVGGVLEKNVPAAIRVTDALAPLSTVALGVALISARRCVRTPYLDVPKARTTRNALVVCAVAAMAFALLAVLARALSGAGNPVALVGQLAFLALAGIGFAAGHFFVRPSVRTLQKFSGHTHLW</sequence>
<keyword evidence="1" id="KW-0812">Transmembrane</keyword>
<evidence type="ECO:0000256" key="1">
    <source>
        <dbReference type="SAM" id="Phobius"/>
    </source>
</evidence>
<comment type="caution">
    <text evidence="2">The sequence shown here is derived from an EMBL/GenBank/DDBJ whole genome shotgun (WGS) entry which is preliminary data.</text>
</comment>
<feature type="transmembrane region" description="Helical" evidence="1">
    <location>
        <begin position="94"/>
        <end position="116"/>
    </location>
</feature>
<dbReference type="Proteomes" id="UP001501116">
    <property type="component" value="Unassembled WGS sequence"/>
</dbReference>
<keyword evidence="3" id="KW-1185">Reference proteome</keyword>
<feature type="transmembrane region" description="Helical" evidence="1">
    <location>
        <begin position="20"/>
        <end position="38"/>
    </location>
</feature>
<evidence type="ECO:0000313" key="3">
    <source>
        <dbReference type="Proteomes" id="UP001501116"/>
    </source>
</evidence>
<reference evidence="2 3" key="1">
    <citation type="journal article" date="2019" name="Int. J. Syst. Evol. Microbiol.">
        <title>The Global Catalogue of Microorganisms (GCM) 10K type strain sequencing project: providing services to taxonomists for standard genome sequencing and annotation.</title>
        <authorList>
            <consortium name="The Broad Institute Genomics Platform"/>
            <consortium name="The Broad Institute Genome Sequencing Center for Infectious Disease"/>
            <person name="Wu L."/>
            <person name="Ma J."/>
        </authorList>
    </citation>
    <scope>NUCLEOTIDE SEQUENCE [LARGE SCALE GENOMIC DNA]</scope>
    <source>
        <strain evidence="2 3">JCM 14545</strain>
    </source>
</reference>
<gene>
    <name evidence="2" type="ORF">GCM10009754_06170</name>
</gene>
<proteinExistence type="predicted"/>